<gene>
    <name evidence="6" type="ORF">SAMN04489717_2803</name>
</gene>
<evidence type="ECO:0000256" key="3">
    <source>
        <dbReference type="PROSITE-ProRule" id="PRU10007"/>
    </source>
</evidence>
<sequence>MTERELTSARVAELTGRVFATTGETLDAVSPLTGKPLGQVPVSSTGDVAEAFSRARAAQAEWARVPVAERAELLLRVHDLVLDRQRDILDLVQWESGKARKHAFEELADVANTARYYARVAQQHLLPTRRAGMFPFLTRATELRHPKGVVGVIAPWNYPFTLAISDALPALVAGNAVVTKPASLTALCALAGAELLADAGLPPDLWQVVVGPGSSIGNALIDHSDFVCFTGSTKTGRSVAARCGERLIGATMELGGKNAMLVLDDADLDVAAEGAVRGCFSNAGQLCISIERLYVAAPVYDGFVERLVARVEAMRIGPALDFGPDMGSLVSAEQLRTVTAHVEDAKAKGARVLTGGVARPDLGPYFFAPTVLAEVTPDMTCFAEETFGPVVSVHRVADEGEAVALANDTAFGLNAAVYGRDVRRACSVGERLHVGTVNVNEAYAAAWGSMDAPMGGVGDSGMGRRHGADGLLKYTEAQTIAVQRVPMTPPAGASHDTFARGLTLALRALRKAGHK</sequence>
<evidence type="ECO:0000259" key="5">
    <source>
        <dbReference type="Pfam" id="PF00171"/>
    </source>
</evidence>
<protein>
    <submittedName>
        <fullName evidence="6">Succinate-semialdehyde dehydrogenase / glutarate-semialdehyde dehydrogenase</fullName>
    </submittedName>
</protein>
<dbReference type="AlphaFoldDB" id="A0A1H1SGZ4"/>
<dbReference type="PROSITE" id="PS00687">
    <property type="entry name" value="ALDEHYDE_DEHYDR_GLU"/>
    <property type="match status" value="1"/>
</dbReference>
<dbReference type="NCBIfam" id="NF006916">
    <property type="entry name" value="PRK09407.1"/>
    <property type="match status" value="1"/>
</dbReference>
<dbReference type="PANTHER" id="PTHR11699">
    <property type="entry name" value="ALDEHYDE DEHYDROGENASE-RELATED"/>
    <property type="match status" value="1"/>
</dbReference>
<dbReference type="OrthoDB" id="6882680at2"/>
<dbReference type="InterPro" id="IPR029510">
    <property type="entry name" value="Ald_DH_CS_GLU"/>
</dbReference>
<comment type="similarity">
    <text evidence="1 4">Belongs to the aldehyde dehydrogenase family.</text>
</comment>
<accession>A0A1H1SGZ4</accession>
<dbReference type="Gene3D" id="3.40.605.10">
    <property type="entry name" value="Aldehyde Dehydrogenase, Chain A, domain 1"/>
    <property type="match status" value="1"/>
</dbReference>
<reference evidence="6 7" key="1">
    <citation type="submission" date="2016-10" db="EMBL/GenBank/DDBJ databases">
        <authorList>
            <person name="de Groot N.N."/>
        </authorList>
    </citation>
    <scope>NUCLEOTIDE SEQUENCE [LARGE SCALE GENOMIC DNA]</scope>
    <source>
        <strain evidence="6 7">DSM 22024</strain>
    </source>
</reference>
<evidence type="ECO:0000256" key="2">
    <source>
        <dbReference type="ARBA" id="ARBA00023002"/>
    </source>
</evidence>
<dbReference type="InterPro" id="IPR016162">
    <property type="entry name" value="Ald_DH_N"/>
</dbReference>
<evidence type="ECO:0000256" key="1">
    <source>
        <dbReference type="ARBA" id="ARBA00009986"/>
    </source>
</evidence>
<evidence type="ECO:0000313" key="6">
    <source>
        <dbReference type="EMBL" id="SDS47275.1"/>
    </source>
</evidence>
<dbReference type="InterPro" id="IPR016161">
    <property type="entry name" value="Ald_DH/histidinol_DH"/>
</dbReference>
<evidence type="ECO:0000313" key="7">
    <source>
        <dbReference type="Proteomes" id="UP000198983"/>
    </source>
</evidence>
<dbReference type="FunFam" id="3.40.309.10:FF:000009">
    <property type="entry name" value="Aldehyde dehydrogenase A"/>
    <property type="match status" value="1"/>
</dbReference>
<dbReference type="Gene3D" id="3.40.309.10">
    <property type="entry name" value="Aldehyde Dehydrogenase, Chain A, domain 2"/>
    <property type="match status" value="1"/>
</dbReference>
<organism evidence="6 7">
    <name type="scientific">Actinopolymorpha singaporensis</name>
    <dbReference type="NCBI Taxonomy" id="117157"/>
    <lineage>
        <taxon>Bacteria</taxon>
        <taxon>Bacillati</taxon>
        <taxon>Actinomycetota</taxon>
        <taxon>Actinomycetes</taxon>
        <taxon>Propionibacteriales</taxon>
        <taxon>Actinopolymorphaceae</taxon>
        <taxon>Actinopolymorpha</taxon>
    </lineage>
</organism>
<keyword evidence="2 4" id="KW-0560">Oxidoreductase</keyword>
<name>A0A1H1SGZ4_9ACTN</name>
<evidence type="ECO:0000256" key="4">
    <source>
        <dbReference type="RuleBase" id="RU003345"/>
    </source>
</evidence>
<dbReference type="Proteomes" id="UP000198983">
    <property type="component" value="Chromosome I"/>
</dbReference>
<dbReference type="RefSeq" id="WP_092653915.1">
    <property type="nucleotide sequence ID" value="NZ_LT629732.1"/>
</dbReference>
<dbReference type="CDD" id="cd07101">
    <property type="entry name" value="ALDH_SSADH2_GabD2"/>
    <property type="match status" value="1"/>
</dbReference>
<dbReference type="InterPro" id="IPR015590">
    <property type="entry name" value="Aldehyde_DH_dom"/>
</dbReference>
<dbReference type="SUPFAM" id="SSF53720">
    <property type="entry name" value="ALDH-like"/>
    <property type="match status" value="1"/>
</dbReference>
<dbReference type="Pfam" id="PF00171">
    <property type="entry name" value="Aldedh"/>
    <property type="match status" value="1"/>
</dbReference>
<feature type="domain" description="Aldehyde dehydrogenase" evidence="5">
    <location>
        <begin position="22"/>
        <end position="480"/>
    </location>
</feature>
<dbReference type="GO" id="GO:0016620">
    <property type="term" value="F:oxidoreductase activity, acting on the aldehyde or oxo group of donors, NAD or NADP as acceptor"/>
    <property type="evidence" value="ECO:0007669"/>
    <property type="project" value="InterPro"/>
</dbReference>
<feature type="active site" evidence="3">
    <location>
        <position position="253"/>
    </location>
</feature>
<dbReference type="STRING" id="117157.SAMN04489717_2803"/>
<dbReference type="InterPro" id="IPR016163">
    <property type="entry name" value="Ald_DH_C"/>
</dbReference>
<keyword evidence="7" id="KW-1185">Reference proteome</keyword>
<dbReference type="EMBL" id="LT629732">
    <property type="protein sequence ID" value="SDS47275.1"/>
    <property type="molecule type" value="Genomic_DNA"/>
</dbReference>
<proteinExistence type="inferred from homology"/>